<dbReference type="Proteomes" id="UP000824225">
    <property type="component" value="Unassembled WGS sequence"/>
</dbReference>
<feature type="domain" description="Alpha/beta hydrolase fold-3" evidence="3">
    <location>
        <begin position="92"/>
        <end position="294"/>
    </location>
</feature>
<dbReference type="PANTHER" id="PTHR23025">
    <property type="entry name" value="TRIACYLGLYCEROL LIPASE"/>
    <property type="match status" value="1"/>
</dbReference>
<dbReference type="Gene3D" id="3.40.50.1820">
    <property type="entry name" value="alpha/beta hydrolase"/>
    <property type="match status" value="1"/>
</dbReference>
<comment type="similarity">
    <text evidence="1">Belongs to the 'GDXG' lipolytic enzyme family.</text>
</comment>
<dbReference type="GO" id="GO:0019433">
    <property type="term" value="P:triglyceride catabolic process"/>
    <property type="evidence" value="ECO:0007669"/>
    <property type="project" value="TreeGrafter"/>
</dbReference>
<evidence type="ECO:0000259" key="3">
    <source>
        <dbReference type="Pfam" id="PF07859"/>
    </source>
</evidence>
<organism evidence="4 5">
    <name type="scientific">Candidatus Mailhella merdigallinarum</name>
    <dbReference type="NCBI Taxonomy" id="2838658"/>
    <lineage>
        <taxon>Bacteria</taxon>
        <taxon>Pseudomonadati</taxon>
        <taxon>Thermodesulfobacteriota</taxon>
        <taxon>Desulfovibrionia</taxon>
        <taxon>Desulfovibrionales</taxon>
        <taxon>Desulfovibrionaceae</taxon>
        <taxon>Mailhella</taxon>
    </lineage>
</organism>
<dbReference type="PROSITE" id="PS01173">
    <property type="entry name" value="LIPASE_GDXG_HIS"/>
    <property type="match status" value="1"/>
</dbReference>
<gene>
    <name evidence="4" type="ORF">H9962_07940</name>
</gene>
<dbReference type="GO" id="GO:0005829">
    <property type="term" value="C:cytosol"/>
    <property type="evidence" value="ECO:0007669"/>
    <property type="project" value="TreeGrafter"/>
</dbReference>
<sequence length="329" mass="34957">MQPFIPARLKQALTFLRLRVPGGPVDDPADLPAARAGLEALARQIPSSTLPPMRSVTDLFASVPESDREDGWRGLIRLFEPVRCTDRGALIMEVHGGGFTQGSVAAFQRDAMRLAADTGLRVASVEYRLAPEHPFPTAPHDVARAARWLFAHAADIGVDPGRILFTGASAGANLIMAAALLLRDEGHALPAALMPVCGSFTPGDTDSARRFAEPVFGLGGRALERNLALYLNRPEDRFHPLVSPVLADLRGLPPVCLFAAALDPLFDDSFALASALRAQGGECYLIEMPGVAHCGVPFGYDPAFRTLMARLAADLLGAGKPGRPRGSAA</sequence>
<dbReference type="PANTHER" id="PTHR23025:SF4">
    <property type="entry name" value="ALPHA_BETA HYDROLASE FOLD-3 DOMAIN-CONTAINING PROTEIN"/>
    <property type="match status" value="1"/>
</dbReference>
<dbReference type="InterPro" id="IPR002168">
    <property type="entry name" value="Lipase_GDXG_HIS_AS"/>
</dbReference>
<evidence type="ECO:0000313" key="5">
    <source>
        <dbReference type="Proteomes" id="UP000824225"/>
    </source>
</evidence>
<dbReference type="SUPFAM" id="SSF53474">
    <property type="entry name" value="alpha/beta-Hydrolases"/>
    <property type="match status" value="1"/>
</dbReference>
<keyword evidence="2 4" id="KW-0378">Hydrolase</keyword>
<accession>A0A9D2HF95</accession>
<proteinExistence type="inferred from homology"/>
<dbReference type="Pfam" id="PF07859">
    <property type="entry name" value="Abhydrolase_3"/>
    <property type="match status" value="1"/>
</dbReference>
<comment type="caution">
    <text evidence="4">The sequence shown here is derived from an EMBL/GenBank/DDBJ whole genome shotgun (WGS) entry which is preliminary data.</text>
</comment>
<reference evidence="4" key="2">
    <citation type="submission" date="2021-04" db="EMBL/GenBank/DDBJ databases">
        <authorList>
            <person name="Gilroy R."/>
        </authorList>
    </citation>
    <scope>NUCLEOTIDE SEQUENCE</scope>
    <source>
        <strain evidence="4">CHK186-16707</strain>
    </source>
</reference>
<evidence type="ECO:0000313" key="4">
    <source>
        <dbReference type="EMBL" id="HJA09101.1"/>
    </source>
</evidence>
<dbReference type="EMBL" id="DXAN01000026">
    <property type="protein sequence ID" value="HJA09101.1"/>
    <property type="molecule type" value="Genomic_DNA"/>
</dbReference>
<evidence type="ECO:0000256" key="2">
    <source>
        <dbReference type="ARBA" id="ARBA00022801"/>
    </source>
</evidence>
<protein>
    <submittedName>
        <fullName evidence="4">Alpha/beta hydrolase</fullName>
    </submittedName>
</protein>
<dbReference type="InterPro" id="IPR013094">
    <property type="entry name" value="AB_hydrolase_3"/>
</dbReference>
<dbReference type="InterPro" id="IPR029058">
    <property type="entry name" value="AB_hydrolase_fold"/>
</dbReference>
<evidence type="ECO:0000256" key="1">
    <source>
        <dbReference type="ARBA" id="ARBA00010515"/>
    </source>
</evidence>
<dbReference type="GO" id="GO:0004806">
    <property type="term" value="F:triacylglycerol lipase activity"/>
    <property type="evidence" value="ECO:0007669"/>
    <property type="project" value="TreeGrafter"/>
</dbReference>
<name>A0A9D2HF95_9BACT</name>
<reference evidence="4" key="1">
    <citation type="journal article" date="2021" name="PeerJ">
        <title>Extensive microbial diversity within the chicken gut microbiome revealed by metagenomics and culture.</title>
        <authorList>
            <person name="Gilroy R."/>
            <person name="Ravi A."/>
            <person name="Getino M."/>
            <person name="Pursley I."/>
            <person name="Horton D.L."/>
            <person name="Alikhan N.F."/>
            <person name="Baker D."/>
            <person name="Gharbi K."/>
            <person name="Hall N."/>
            <person name="Watson M."/>
            <person name="Adriaenssens E.M."/>
            <person name="Foster-Nyarko E."/>
            <person name="Jarju S."/>
            <person name="Secka A."/>
            <person name="Antonio M."/>
            <person name="Oren A."/>
            <person name="Chaudhuri R.R."/>
            <person name="La Ragione R."/>
            <person name="Hildebrand F."/>
            <person name="Pallen M.J."/>
        </authorList>
    </citation>
    <scope>NUCLEOTIDE SEQUENCE</scope>
    <source>
        <strain evidence="4">CHK186-16707</strain>
    </source>
</reference>
<dbReference type="GO" id="GO:0004771">
    <property type="term" value="F:sterol ester esterase activity"/>
    <property type="evidence" value="ECO:0007669"/>
    <property type="project" value="TreeGrafter"/>
</dbReference>
<dbReference type="AlphaFoldDB" id="A0A9D2HF95"/>